<organism evidence="2 3">
    <name type="scientific">Naasia aerilata</name>
    <dbReference type="NCBI Taxonomy" id="1162966"/>
    <lineage>
        <taxon>Bacteria</taxon>
        <taxon>Bacillati</taxon>
        <taxon>Actinomycetota</taxon>
        <taxon>Actinomycetes</taxon>
        <taxon>Micrococcales</taxon>
        <taxon>Microbacteriaceae</taxon>
        <taxon>Naasia</taxon>
    </lineage>
</organism>
<name>A0ABM8GC65_9MICO</name>
<feature type="region of interest" description="Disordered" evidence="1">
    <location>
        <begin position="91"/>
        <end position="113"/>
    </location>
</feature>
<dbReference type="Proteomes" id="UP001321498">
    <property type="component" value="Chromosome"/>
</dbReference>
<dbReference type="RefSeq" id="WP_286279055.1">
    <property type="nucleotide sequence ID" value="NZ_AP027731.1"/>
</dbReference>
<dbReference type="EMBL" id="AP027731">
    <property type="protein sequence ID" value="BDZ45836.1"/>
    <property type="molecule type" value="Genomic_DNA"/>
</dbReference>
<reference evidence="3" key="1">
    <citation type="journal article" date="2019" name="Int. J. Syst. Evol. Microbiol.">
        <title>The Global Catalogue of Microorganisms (GCM) 10K type strain sequencing project: providing services to taxonomists for standard genome sequencing and annotation.</title>
        <authorList>
            <consortium name="The Broad Institute Genomics Platform"/>
            <consortium name="The Broad Institute Genome Sequencing Center for Infectious Disease"/>
            <person name="Wu L."/>
            <person name="Ma J."/>
        </authorList>
    </citation>
    <scope>NUCLEOTIDE SEQUENCE [LARGE SCALE GENOMIC DNA]</scope>
    <source>
        <strain evidence="3">NBRC 108725</strain>
    </source>
</reference>
<evidence type="ECO:0000256" key="1">
    <source>
        <dbReference type="SAM" id="MobiDB-lite"/>
    </source>
</evidence>
<proteinExistence type="predicted"/>
<evidence type="ECO:0000313" key="2">
    <source>
        <dbReference type="EMBL" id="BDZ45836.1"/>
    </source>
</evidence>
<sequence length="113" mass="12898">MIIGLLIFYNFFCQVLLLAASWIEVGMNDAGIEARTLSDEDLAVQDALRLEEARRLVADANHKRAEEEYRSARGIQKWRLGRRIARDVRTEARRRKAVPTTEELAEQDAGSPK</sequence>
<keyword evidence="3" id="KW-1185">Reference proteome</keyword>
<gene>
    <name evidence="2" type="ORF">GCM10025866_17450</name>
</gene>
<accession>A0ABM8GC65</accession>
<protein>
    <submittedName>
        <fullName evidence="2">Uncharacterized protein</fullName>
    </submittedName>
</protein>
<evidence type="ECO:0000313" key="3">
    <source>
        <dbReference type="Proteomes" id="UP001321498"/>
    </source>
</evidence>